<dbReference type="SUPFAM" id="SSF52540">
    <property type="entry name" value="P-loop containing nucleoside triphosphate hydrolases"/>
    <property type="match status" value="1"/>
</dbReference>
<dbReference type="Pfam" id="PF00005">
    <property type="entry name" value="ABC_tran"/>
    <property type="match status" value="1"/>
</dbReference>
<dbReference type="Proteomes" id="UP000215459">
    <property type="component" value="Unassembled WGS sequence"/>
</dbReference>
<dbReference type="InterPro" id="IPR003439">
    <property type="entry name" value="ABC_transporter-like_ATP-bd"/>
</dbReference>
<dbReference type="EMBL" id="NOWF01000011">
    <property type="protein sequence ID" value="OYD06500.1"/>
    <property type="molecule type" value="Genomic_DNA"/>
</dbReference>
<accession>A0A235B2H4</accession>
<evidence type="ECO:0000259" key="3">
    <source>
        <dbReference type="PROSITE" id="PS50893"/>
    </source>
</evidence>
<dbReference type="GO" id="GO:0016887">
    <property type="term" value="F:ATP hydrolysis activity"/>
    <property type="evidence" value="ECO:0007669"/>
    <property type="project" value="InterPro"/>
</dbReference>
<keyword evidence="1" id="KW-0547">Nucleotide-binding</keyword>
<evidence type="ECO:0000256" key="1">
    <source>
        <dbReference type="ARBA" id="ARBA00022741"/>
    </source>
</evidence>
<dbReference type="PANTHER" id="PTHR43423:SF1">
    <property type="entry name" value="ABC TRANSPORTER I FAMILY MEMBER 17"/>
    <property type="match status" value="1"/>
</dbReference>
<evidence type="ECO:0000256" key="2">
    <source>
        <dbReference type="ARBA" id="ARBA00022840"/>
    </source>
</evidence>
<dbReference type="SMART" id="SM00382">
    <property type="entry name" value="AAA"/>
    <property type="match status" value="1"/>
</dbReference>
<reference evidence="4 5" key="1">
    <citation type="submission" date="2017-07" db="EMBL/GenBank/DDBJ databases">
        <title>The genome sequence of Paludifilum halophilum highlights mechanisms for microbial adaptation to high salt environemnts.</title>
        <authorList>
            <person name="Belbahri L."/>
        </authorList>
    </citation>
    <scope>NUCLEOTIDE SEQUENCE [LARGE SCALE GENOMIC DNA]</scope>
    <source>
        <strain evidence="4 5">DSM 102817</strain>
    </source>
</reference>
<dbReference type="Gene3D" id="3.40.50.300">
    <property type="entry name" value="P-loop containing nucleotide triphosphate hydrolases"/>
    <property type="match status" value="1"/>
</dbReference>
<dbReference type="AlphaFoldDB" id="A0A235B2H4"/>
<dbReference type="GO" id="GO:0005524">
    <property type="term" value="F:ATP binding"/>
    <property type="evidence" value="ECO:0007669"/>
    <property type="project" value="UniProtKB-KW"/>
</dbReference>
<keyword evidence="5" id="KW-1185">Reference proteome</keyword>
<comment type="caution">
    <text evidence="4">The sequence shown here is derived from an EMBL/GenBank/DDBJ whole genome shotgun (WGS) entry which is preliminary data.</text>
</comment>
<evidence type="ECO:0000313" key="4">
    <source>
        <dbReference type="EMBL" id="OYD06500.1"/>
    </source>
</evidence>
<proteinExistence type="predicted"/>
<evidence type="ECO:0000313" key="5">
    <source>
        <dbReference type="Proteomes" id="UP000215459"/>
    </source>
</evidence>
<keyword evidence="2" id="KW-0067">ATP-binding</keyword>
<dbReference type="InterPro" id="IPR003593">
    <property type="entry name" value="AAA+_ATPase"/>
</dbReference>
<dbReference type="PANTHER" id="PTHR43423">
    <property type="entry name" value="ABC TRANSPORTER I FAMILY MEMBER 17"/>
    <property type="match status" value="1"/>
</dbReference>
<organism evidence="4 5">
    <name type="scientific">Paludifilum halophilum</name>
    <dbReference type="NCBI Taxonomy" id="1642702"/>
    <lineage>
        <taxon>Bacteria</taxon>
        <taxon>Bacillati</taxon>
        <taxon>Bacillota</taxon>
        <taxon>Bacilli</taxon>
        <taxon>Bacillales</taxon>
        <taxon>Thermoactinomycetaceae</taxon>
        <taxon>Paludifilum</taxon>
    </lineage>
</organism>
<sequence length="256" mass="29863">MLSIRHRISVRCFFVRGKIVYGEGDVFMPSTENSRALIELKHITKTYPGERGPFSPLRDVNAQVIKKRLVVLMGPSGTGKSTLFRLLNRLEDPDEGVISYRGKPLKEWDPVRLRREVHYVYQSPILFLPTVEENLAYPLYLQDKELERPEMIRLLQRVGLSRSYLHRFVDDLSGGEKQRVHLARSFSLRPEILLLDEPTASLDEESTERIEKEVRDFCDRGGTVVWISHLRKQAERIADERWYLENGKLTREEKGE</sequence>
<gene>
    <name evidence="4" type="ORF">CHM34_15465</name>
</gene>
<feature type="domain" description="ABC transporter" evidence="3">
    <location>
        <begin position="38"/>
        <end position="256"/>
    </location>
</feature>
<name>A0A235B2H4_9BACL</name>
<dbReference type="OrthoDB" id="9785080at2"/>
<dbReference type="InterPro" id="IPR027417">
    <property type="entry name" value="P-loop_NTPase"/>
</dbReference>
<protein>
    <recommendedName>
        <fullName evidence="3">ABC transporter domain-containing protein</fullName>
    </recommendedName>
</protein>
<dbReference type="PROSITE" id="PS50893">
    <property type="entry name" value="ABC_TRANSPORTER_2"/>
    <property type="match status" value="1"/>
</dbReference>